<evidence type="ECO:0000256" key="3">
    <source>
        <dbReference type="ARBA" id="ARBA00024947"/>
    </source>
</evidence>
<dbReference type="InterPro" id="IPR005031">
    <property type="entry name" value="COQ10_START"/>
</dbReference>
<reference evidence="5 6" key="1">
    <citation type="journal article" date="2016" name="Genome Biol. Evol.">
        <title>Divergent and convergent evolution of fungal pathogenicity.</title>
        <authorList>
            <person name="Shang Y."/>
            <person name="Xiao G."/>
            <person name="Zheng P."/>
            <person name="Cen K."/>
            <person name="Zhan S."/>
            <person name="Wang C."/>
        </authorList>
    </citation>
    <scope>NUCLEOTIDE SEQUENCE [LARGE SCALE GENOMIC DNA]</scope>
    <source>
        <strain evidence="5 6">ARSEF 7405</strain>
    </source>
</reference>
<comment type="similarity">
    <text evidence="1">Belongs to the COQ10 family.</text>
</comment>
<comment type="caution">
    <text evidence="5">The sequence shown here is derived from an EMBL/GenBank/DDBJ whole genome shotgun (WGS) entry which is preliminary data.</text>
</comment>
<feature type="domain" description="Coenzyme Q-binding protein COQ10 START" evidence="4">
    <location>
        <begin position="67"/>
        <end position="213"/>
    </location>
</feature>
<dbReference type="PANTHER" id="PTHR12901">
    <property type="entry name" value="SPERM PROTEIN HOMOLOG"/>
    <property type="match status" value="1"/>
</dbReference>
<evidence type="ECO:0000313" key="5">
    <source>
        <dbReference type="EMBL" id="KZZ88384.1"/>
    </source>
</evidence>
<dbReference type="GO" id="GO:0005739">
    <property type="term" value="C:mitochondrion"/>
    <property type="evidence" value="ECO:0007669"/>
    <property type="project" value="TreeGrafter"/>
</dbReference>
<dbReference type="Proteomes" id="UP000242877">
    <property type="component" value="Unassembled WGS sequence"/>
</dbReference>
<gene>
    <name evidence="5" type="ORF">AAP_04956</name>
</gene>
<dbReference type="InterPro" id="IPR023393">
    <property type="entry name" value="START-like_dom_sf"/>
</dbReference>
<evidence type="ECO:0000256" key="1">
    <source>
        <dbReference type="ARBA" id="ARBA00006885"/>
    </source>
</evidence>
<dbReference type="EMBL" id="AZGZ01000026">
    <property type="protein sequence ID" value="KZZ88384.1"/>
    <property type="molecule type" value="Genomic_DNA"/>
</dbReference>
<keyword evidence="6" id="KW-1185">Reference proteome</keyword>
<protein>
    <submittedName>
        <fullName evidence="5">START-like domain protein</fullName>
    </submittedName>
</protein>
<dbReference type="Gene3D" id="3.30.530.20">
    <property type="match status" value="1"/>
</dbReference>
<proteinExistence type="inferred from homology"/>
<sequence>MRLPRTLSSLCHPITPSSSLRQTIVPSSRPSISYPSRTHFRPFISSFFPGSSSKPSPRTLSASKILPYPSTPCFRAVADVSSYSQFLPFITRSVVYETDDKGYPTSATLTAGYGPTEGSYRSNVNCDEGKLVVTARSGRGIDWGNAQEQQQKEQQEGLFEFLDTVWKFAPVDGFGQEMTKVDLTIEFQLRSAFIATLMNAVEGEVAKMMIDAFAKRMETLHGQK</sequence>
<dbReference type="AlphaFoldDB" id="A0A167W4B2"/>
<dbReference type="GO" id="GO:0045333">
    <property type="term" value="P:cellular respiration"/>
    <property type="evidence" value="ECO:0007669"/>
    <property type="project" value="InterPro"/>
</dbReference>
<dbReference type="VEuPathDB" id="FungiDB:AAP_04956"/>
<dbReference type="PANTHER" id="PTHR12901:SF10">
    <property type="entry name" value="COENZYME Q-BINDING PROTEIN COQ10, MITOCHONDRIAL"/>
    <property type="match status" value="1"/>
</dbReference>
<evidence type="ECO:0000259" key="4">
    <source>
        <dbReference type="Pfam" id="PF03364"/>
    </source>
</evidence>
<dbReference type="InterPro" id="IPR044996">
    <property type="entry name" value="COQ10-like"/>
</dbReference>
<dbReference type="Pfam" id="PF03364">
    <property type="entry name" value="Polyketide_cyc"/>
    <property type="match status" value="1"/>
</dbReference>
<dbReference type="SUPFAM" id="SSF55961">
    <property type="entry name" value="Bet v1-like"/>
    <property type="match status" value="1"/>
</dbReference>
<organism evidence="5 6">
    <name type="scientific">Ascosphaera apis ARSEF 7405</name>
    <dbReference type="NCBI Taxonomy" id="392613"/>
    <lineage>
        <taxon>Eukaryota</taxon>
        <taxon>Fungi</taxon>
        <taxon>Dikarya</taxon>
        <taxon>Ascomycota</taxon>
        <taxon>Pezizomycotina</taxon>
        <taxon>Eurotiomycetes</taxon>
        <taxon>Eurotiomycetidae</taxon>
        <taxon>Onygenales</taxon>
        <taxon>Ascosphaeraceae</taxon>
        <taxon>Ascosphaera</taxon>
    </lineage>
</organism>
<dbReference type="CDD" id="cd07813">
    <property type="entry name" value="COQ10p_like"/>
    <property type="match status" value="1"/>
</dbReference>
<evidence type="ECO:0000256" key="2">
    <source>
        <dbReference type="ARBA" id="ARBA00011814"/>
    </source>
</evidence>
<name>A0A167W4B2_9EURO</name>
<comment type="subunit">
    <text evidence="2">Interacts with coenzyme Q.</text>
</comment>
<evidence type="ECO:0000313" key="6">
    <source>
        <dbReference type="Proteomes" id="UP000242877"/>
    </source>
</evidence>
<comment type="function">
    <text evidence="3">Required for the function of coenzyme Q in the respiratory chain. May serve as a chaperone or may be involved in the transport of Q6 from its site of synthesis to the catalytic sites of the respiratory complexes.</text>
</comment>
<accession>A0A167W4B2</accession>
<dbReference type="GO" id="GO:0048039">
    <property type="term" value="F:ubiquinone binding"/>
    <property type="evidence" value="ECO:0007669"/>
    <property type="project" value="InterPro"/>
</dbReference>
<dbReference type="OrthoDB" id="292693at2759"/>